<protein>
    <submittedName>
        <fullName evidence="1">Uncharacterized protein</fullName>
    </submittedName>
</protein>
<reference evidence="1" key="1">
    <citation type="submission" date="2019-04" db="EMBL/GenBank/DDBJ databases">
        <title>Genome assembly of Zosterops borbonicus 15179.</title>
        <authorList>
            <person name="Leroy T."/>
            <person name="Anselmetti Y."/>
            <person name="Tilak M.-K."/>
            <person name="Nabholz B."/>
        </authorList>
    </citation>
    <scope>NUCLEOTIDE SEQUENCE</scope>
    <source>
        <strain evidence="1">HGM_15179</strain>
        <tissue evidence="1">Muscle</tissue>
    </source>
</reference>
<accession>A0A8K1GEH8</accession>
<dbReference type="Proteomes" id="UP000796761">
    <property type="component" value="Unassembled WGS sequence"/>
</dbReference>
<sequence>MKIGNICKDLACLGSFDSGCIKGAERADKVLASLLSIIPKNHTYRRRVSNDQRKVYFALLFRMGQQITLRSYRLFCLASVCEKIRVRPPGRHCWARGEQENTGNSKHGFAKDNQCDCKDGKTLEHVGQRAVDASSLKVFKASLDGALSNLV</sequence>
<evidence type="ECO:0000313" key="2">
    <source>
        <dbReference type="Proteomes" id="UP000796761"/>
    </source>
</evidence>
<keyword evidence="2" id="KW-1185">Reference proteome</keyword>
<gene>
    <name evidence="1" type="ORF">HGM15179_010168</name>
</gene>
<dbReference type="AlphaFoldDB" id="A0A8K1GEH8"/>
<comment type="caution">
    <text evidence="1">The sequence shown here is derived from an EMBL/GenBank/DDBJ whole genome shotgun (WGS) entry which is preliminary data.</text>
</comment>
<dbReference type="OrthoDB" id="10431652at2759"/>
<name>A0A8K1GEH8_9PASS</name>
<organism evidence="1 2">
    <name type="scientific">Zosterops borbonicus</name>
    <dbReference type="NCBI Taxonomy" id="364589"/>
    <lineage>
        <taxon>Eukaryota</taxon>
        <taxon>Metazoa</taxon>
        <taxon>Chordata</taxon>
        <taxon>Craniata</taxon>
        <taxon>Vertebrata</taxon>
        <taxon>Euteleostomi</taxon>
        <taxon>Archelosauria</taxon>
        <taxon>Archosauria</taxon>
        <taxon>Dinosauria</taxon>
        <taxon>Saurischia</taxon>
        <taxon>Theropoda</taxon>
        <taxon>Coelurosauria</taxon>
        <taxon>Aves</taxon>
        <taxon>Neognathae</taxon>
        <taxon>Neoaves</taxon>
        <taxon>Telluraves</taxon>
        <taxon>Australaves</taxon>
        <taxon>Passeriformes</taxon>
        <taxon>Sylvioidea</taxon>
        <taxon>Zosteropidae</taxon>
        <taxon>Zosterops</taxon>
    </lineage>
</organism>
<proteinExistence type="predicted"/>
<dbReference type="EMBL" id="SWJQ01000288">
    <property type="protein sequence ID" value="TRZ16962.1"/>
    <property type="molecule type" value="Genomic_DNA"/>
</dbReference>
<evidence type="ECO:0000313" key="1">
    <source>
        <dbReference type="EMBL" id="TRZ16962.1"/>
    </source>
</evidence>